<sequence>MLALEVEYLMGRVIASCHDDRKMVEWPPHPARLFAALVAAFKECALGDTVRDALEWLEALPEPGIYANPPEHGGWVRDVCDVFVPVNDPKKKTKSVLPDKRLRQQRWFPAYTPNDKTVYFIWNDAALDEQKATALQEVAENVTYLGHSMSPVRVSVRKDLPENHAPTLTPHPQGTLLLRTTGQGRLDYLETLHLQRSENASLQPRLGRVSEYRIEGTNTTPSPRSLFQRIYILRKEQGCLLPLESAYSLCSLVRKALLERCADPLPESISGHLTNGEPSNQPHMAVMPLANVGHRHADGHIMGFAVLFPEYADTHERKQLEQGLQKLQRITLGFLGEWQVGLLDAESLETAAKTLQPETYTTAHEHWATVTPVVFGHYPKNKPGKDALAIIGQACRDIGLPQPAAVNIVPGSCFNGVPQAKDFKRSTDFQRVGHLKEKMLAHITLSFDQAVQGPLLIGAGRFLGLGICRPVIRKEKNHAGK</sequence>
<reference evidence="1 2" key="1">
    <citation type="submission" date="2018-02" db="EMBL/GenBank/DDBJ databases">
        <title>Subsurface microbial communities from deep shales in Ohio and West Virginia, USA.</title>
        <authorList>
            <person name="Wrighton K."/>
        </authorList>
    </citation>
    <scope>NUCLEOTIDE SEQUENCE [LARGE SCALE GENOMIC DNA]</scope>
    <source>
        <strain evidence="1 2">OWC-G53F</strain>
    </source>
</reference>
<dbReference type="Pfam" id="PF09609">
    <property type="entry name" value="Cas_GSU0054"/>
    <property type="match status" value="1"/>
</dbReference>
<evidence type="ECO:0000313" key="2">
    <source>
        <dbReference type="Proteomes" id="UP000238071"/>
    </source>
</evidence>
<dbReference type="OrthoDB" id="9787885at2"/>
<organism evidence="1 2">
    <name type="scientific">Methylobacter tundripaludum</name>
    <dbReference type="NCBI Taxonomy" id="173365"/>
    <lineage>
        <taxon>Bacteria</taxon>
        <taxon>Pseudomonadati</taxon>
        <taxon>Pseudomonadota</taxon>
        <taxon>Gammaproteobacteria</taxon>
        <taxon>Methylococcales</taxon>
        <taxon>Methylococcaceae</taxon>
        <taxon>Methylobacter</taxon>
    </lineage>
</organism>
<name>A0A2S6H5Z8_9GAMM</name>
<gene>
    <name evidence="1" type="ORF">B0F88_103254</name>
</gene>
<dbReference type="InterPro" id="IPR019089">
    <property type="entry name" value="Cas_GSU0054"/>
</dbReference>
<evidence type="ECO:0000313" key="1">
    <source>
        <dbReference type="EMBL" id="PPK72816.1"/>
    </source>
</evidence>
<dbReference type="RefSeq" id="WP_104422908.1">
    <property type="nucleotide sequence ID" value="NZ_PTIY01000003.1"/>
</dbReference>
<accession>A0A2S6H5Z8</accession>
<dbReference type="AlphaFoldDB" id="A0A2S6H5Z8"/>
<proteinExistence type="predicted"/>
<dbReference type="NCBIfam" id="TIGR02165">
    <property type="entry name" value="cas5_6_GSU0054"/>
    <property type="match status" value="1"/>
</dbReference>
<protein>
    <submittedName>
        <fullName evidence="1">CRISPR-associated protein Csb2</fullName>
    </submittedName>
</protein>
<comment type="caution">
    <text evidence="1">The sequence shown here is derived from an EMBL/GenBank/DDBJ whole genome shotgun (WGS) entry which is preliminary data.</text>
</comment>
<dbReference type="Proteomes" id="UP000238071">
    <property type="component" value="Unassembled WGS sequence"/>
</dbReference>
<dbReference type="EMBL" id="PTIY01000003">
    <property type="protein sequence ID" value="PPK72816.1"/>
    <property type="molecule type" value="Genomic_DNA"/>
</dbReference>
<keyword evidence="2" id="KW-1185">Reference proteome</keyword>